<dbReference type="SUPFAM" id="SSF56496">
    <property type="entry name" value="Fibrinogen C-terminal domain-like"/>
    <property type="match status" value="1"/>
</dbReference>
<dbReference type="GO" id="GO:0005615">
    <property type="term" value="C:extracellular space"/>
    <property type="evidence" value="ECO:0007669"/>
    <property type="project" value="TreeGrafter"/>
</dbReference>
<sequence length="213" mass="24524">SKKSCASLYKAGFRYDGVFTINPDNSESFQVRCDMQTNGGGWTVFQRRQDASVDFYRGWQWYKDGFGDLNGNFWLGLEKIHRLTKSDQNILRVDLTDFTNEKAYAKYGTFSVATESEFYKLKVNHFSGNAGDSLSYHNGMKFSTQDKANDQSGGNCAVSYNGAWWYNHCHYSNLNGQYLTAGERSNLGINWYHWKSDVRSMKKTEMKTRPAQF</sequence>
<dbReference type="NCBIfam" id="NF040941">
    <property type="entry name" value="GGGWT_bact"/>
    <property type="match status" value="1"/>
</dbReference>
<keyword evidence="3" id="KW-1185">Reference proteome</keyword>
<dbReference type="InterPro" id="IPR014716">
    <property type="entry name" value="Fibrinogen_a/b/g_C_1"/>
</dbReference>
<evidence type="ECO:0000313" key="2">
    <source>
        <dbReference type="EMBL" id="CAB4006703.1"/>
    </source>
</evidence>
<dbReference type="CDD" id="cd00087">
    <property type="entry name" value="FReD"/>
    <property type="match status" value="1"/>
</dbReference>
<comment type="caution">
    <text evidence="2">The sequence shown here is derived from an EMBL/GenBank/DDBJ whole genome shotgun (WGS) entry which is preliminary data.</text>
</comment>
<dbReference type="SMART" id="SM00186">
    <property type="entry name" value="FBG"/>
    <property type="match status" value="1"/>
</dbReference>
<reference evidence="2" key="1">
    <citation type="submission" date="2020-04" db="EMBL/GenBank/DDBJ databases">
        <authorList>
            <person name="Alioto T."/>
            <person name="Alioto T."/>
            <person name="Gomez Garrido J."/>
        </authorList>
    </citation>
    <scope>NUCLEOTIDE SEQUENCE</scope>
    <source>
        <strain evidence="2">A484AB</strain>
    </source>
</reference>
<dbReference type="PROSITE" id="PS00514">
    <property type="entry name" value="FIBRINOGEN_C_1"/>
    <property type="match status" value="1"/>
</dbReference>
<dbReference type="AlphaFoldDB" id="A0A7D9IIU7"/>
<dbReference type="Pfam" id="PF00147">
    <property type="entry name" value="Fibrinogen_C"/>
    <property type="match status" value="1"/>
</dbReference>
<dbReference type="InterPro" id="IPR020837">
    <property type="entry name" value="Fibrinogen_CS"/>
</dbReference>
<dbReference type="PANTHER" id="PTHR19143:SF444">
    <property type="entry name" value="PROTEIN SCABROUS"/>
    <property type="match status" value="1"/>
</dbReference>
<name>A0A7D9IIU7_PARCT</name>
<proteinExistence type="predicted"/>
<dbReference type="InterPro" id="IPR050373">
    <property type="entry name" value="Fibrinogen_C-term_domain"/>
</dbReference>
<evidence type="ECO:0000256" key="1">
    <source>
        <dbReference type="ARBA" id="ARBA00023157"/>
    </source>
</evidence>
<dbReference type="InterPro" id="IPR036056">
    <property type="entry name" value="Fibrinogen-like_C"/>
</dbReference>
<organism evidence="2 3">
    <name type="scientific">Paramuricea clavata</name>
    <name type="common">Red gorgonian</name>
    <name type="synonym">Violescent sea-whip</name>
    <dbReference type="NCBI Taxonomy" id="317549"/>
    <lineage>
        <taxon>Eukaryota</taxon>
        <taxon>Metazoa</taxon>
        <taxon>Cnidaria</taxon>
        <taxon>Anthozoa</taxon>
        <taxon>Octocorallia</taxon>
        <taxon>Malacalcyonacea</taxon>
        <taxon>Plexauridae</taxon>
        <taxon>Paramuricea</taxon>
    </lineage>
</organism>
<gene>
    <name evidence="2" type="ORF">PACLA_8A051312</name>
</gene>
<dbReference type="PROSITE" id="PS51406">
    <property type="entry name" value="FIBRINOGEN_C_2"/>
    <property type="match status" value="1"/>
</dbReference>
<evidence type="ECO:0000313" key="3">
    <source>
        <dbReference type="Proteomes" id="UP001152795"/>
    </source>
</evidence>
<keyword evidence="1" id="KW-1015">Disulfide bond</keyword>
<dbReference type="FunFam" id="3.90.215.10:FF:000001">
    <property type="entry name" value="Tenascin isoform 1"/>
    <property type="match status" value="1"/>
</dbReference>
<dbReference type="Proteomes" id="UP001152795">
    <property type="component" value="Unassembled WGS sequence"/>
</dbReference>
<feature type="non-terminal residue" evidence="2">
    <location>
        <position position="1"/>
    </location>
</feature>
<dbReference type="PANTHER" id="PTHR19143">
    <property type="entry name" value="FIBRINOGEN/TENASCIN/ANGIOPOEITIN"/>
    <property type="match status" value="1"/>
</dbReference>
<protein>
    <submittedName>
        <fullName evidence="2">Uncharacterized protein</fullName>
    </submittedName>
</protein>
<dbReference type="EMBL" id="CACRXK020005577">
    <property type="protein sequence ID" value="CAB4006703.1"/>
    <property type="molecule type" value="Genomic_DNA"/>
</dbReference>
<accession>A0A7D9IIU7</accession>
<dbReference type="OrthoDB" id="5951948at2759"/>
<dbReference type="Gene3D" id="3.90.215.10">
    <property type="entry name" value="Gamma Fibrinogen, chain A, domain 1"/>
    <property type="match status" value="1"/>
</dbReference>
<dbReference type="InterPro" id="IPR002181">
    <property type="entry name" value="Fibrinogen_a/b/g_C_dom"/>
</dbReference>